<dbReference type="Pfam" id="PF00646">
    <property type="entry name" value="F-box"/>
    <property type="match status" value="1"/>
</dbReference>
<feature type="compositionally biased region" description="Acidic residues" evidence="1">
    <location>
        <begin position="1"/>
        <end position="18"/>
    </location>
</feature>
<accession>A0A7S0KLW1</accession>
<evidence type="ECO:0000259" key="2">
    <source>
        <dbReference type="PROSITE" id="PS50181"/>
    </source>
</evidence>
<feature type="region of interest" description="Disordered" evidence="1">
    <location>
        <begin position="288"/>
        <end position="313"/>
    </location>
</feature>
<gene>
    <name evidence="3" type="ORF">OMED0929_LOCUS5733</name>
</gene>
<feature type="region of interest" description="Disordered" evidence="1">
    <location>
        <begin position="1"/>
        <end position="44"/>
    </location>
</feature>
<feature type="compositionally biased region" description="Polar residues" evidence="1">
    <location>
        <begin position="578"/>
        <end position="588"/>
    </location>
</feature>
<reference evidence="3" key="1">
    <citation type="submission" date="2021-01" db="EMBL/GenBank/DDBJ databases">
        <authorList>
            <person name="Corre E."/>
            <person name="Pelletier E."/>
            <person name="Niang G."/>
            <person name="Scheremetjew M."/>
            <person name="Finn R."/>
            <person name="Kale V."/>
            <person name="Holt S."/>
            <person name="Cochrane G."/>
            <person name="Meng A."/>
            <person name="Brown T."/>
            <person name="Cohen L."/>
        </authorList>
    </citation>
    <scope>NUCLEOTIDE SEQUENCE</scope>
    <source>
        <strain evidence="3">Clade-D-RCC2572</strain>
    </source>
</reference>
<dbReference type="Gene3D" id="1.20.1280.50">
    <property type="match status" value="1"/>
</dbReference>
<dbReference type="PROSITE" id="PS50181">
    <property type="entry name" value="FBOX"/>
    <property type="match status" value="1"/>
</dbReference>
<dbReference type="AlphaFoldDB" id="A0A7S0KLW1"/>
<evidence type="ECO:0000313" key="3">
    <source>
        <dbReference type="EMBL" id="CAD8586020.1"/>
    </source>
</evidence>
<proteinExistence type="predicted"/>
<protein>
    <recommendedName>
        <fullName evidence="2">F-box domain-containing protein</fullName>
    </recommendedName>
</protein>
<evidence type="ECO:0000256" key="1">
    <source>
        <dbReference type="SAM" id="MobiDB-lite"/>
    </source>
</evidence>
<feature type="compositionally biased region" description="Low complexity" evidence="1">
    <location>
        <begin position="32"/>
        <end position="42"/>
    </location>
</feature>
<dbReference type="InterPro" id="IPR036047">
    <property type="entry name" value="F-box-like_dom_sf"/>
</dbReference>
<feature type="domain" description="F-box" evidence="2">
    <location>
        <begin position="53"/>
        <end position="108"/>
    </location>
</feature>
<sequence>MFDADASDDGGNDDDEDDVAMKRRRRDRSRTGNRGTTTTTTANEDDDADAVELGYFSTLPVDLVMDILRRLDGVHLAMASCACKEFERLIRSTDDEKKDEENSLWYRATCDLESAQLVRRDLVQKPNKFTNFTWKELYVWRLHTLKRCARAGTLEFSALHQRAKETATTTGGRGGVEEDNEKVLNAPLEPSTSAIDEDKSERQFARHKGRLAVLDRDQLFTCDPVAKAGIVCKIHDVGINRFVPRTLAWAPKGELLAVAISIEGPEASKCFNKVLLCAPNQLLKTFSKRRGGTPSTTAQRGDDGPYPYDPSKGGRYSGPPLKNILALPPGVQCSHMIFAPCGTKINFLHRDRMETALFSLDCATSLTSLYGPSNGDKSPVPPPSEFITKYVSGGEELLFANSPNSDTHALVLDGTQEMFMLNLNETPAQPLSEYWPEVDEFDDLDSNMSISEDGETRISLMQDRIDNPRPRRQRPAPAAPVAPQIEAPQQHIEVVEAVVEAAPATPQIMDVFRDDMSESTGGRDFNEVASRRPSRWWQKPFVIGRSLLQSAMMSKITGLHKLSEPQTPSIQVKRKRSGTGSENSDTTCRRQSSWWSNIPNFRKLTDIKVHEMPKQPLSRVYSNQLAKMIQWVPPVPGDRVSRGFWLIPSSIPEFYTPFSAFLIMAPAPSDETIARGHVYPFLGYENEKIFEALKECMVTEITPHTTYQDPDLEIPFLFAGAPGGRLVAWSLDEGVFARVVNWKLDDNGDSVSAPTMGLEHKVLDFDMLMGSSTITGENEWNKKHDEQNMRNYPAFNGSRRIAVLSVTNRVVAYTIAALQWSPSGKRLLVLLATHLAHEFPSQAGDYYTVHQWVCWDPAKEVLDPNAPVYLPPSEIKTHGCLSFGGRFIPSENFATHGVEKMEQFPQGHSLWSPDETAVVFSLSMPGTSTSGERNDYVVIQNFPQVNLEDMKAKSEQGKLPPLQQTEDVNCLPYYLNYMSTSFEYVCEGSYAIWSPGDMFPAA</sequence>
<organism evidence="3">
    <name type="scientific">Ostreococcus mediterraneus</name>
    <dbReference type="NCBI Taxonomy" id="1486918"/>
    <lineage>
        <taxon>Eukaryota</taxon>
        <taxon>Viridiplantae</taxon>
        <taxon>Chlorophyta</taxon>
        <taxon>Mamiellophyceae</taxon>
        <taxon>Mamiellales</taxon>
        <taxon>Bathycoccaceae</taxon>
        <taxon>Ostreococcus</taxon>
    </lineage>
</organism>
<dbReference type="SUPFAM" id="SSF81383">
    <property type="entry name" value="F-box domain"/>
    <property type="match status" value="1"/>
</dbReference>
<dbReference type="EMBL" id="HBEW01006778">
    <property type="protein sequence ID" value="CAD8586020.1"/>
    <property type="molecule type" value="Transcribed_RNA"/>
</dbReference>
<name>A0A7S0KLW1_9CHLO</name>
<dbReference type="InterPro" id="IPR001810">
    <property type="entry name" value="F-box_dom"/>
</dbReference>
<feature type="region of interest" description="Disordered" evidence="1">
    <location>
        <begin position="560"/>
        <end position="588"/>
    </location>
</feature>